<protein>
    <submittedName>
        <fullName evidence="2">Uncharacterized protein</fullName>
    </submittedName>
</protein>
<evidence type="ECO:0000313" key="3">
    <source>
        <dbReference type="Proteomes" id="UP000176998"/>
    </source>
</evidence>
<evidence type="ECO:0000313" key="2">
    <source>
        <dbReference type="EMBL" id="OHE98640.1"/>
    </source>
</evidence>
<dbReference type="AlphaFoldDB" id="A0A1G4BB63"/>
<feature type="compositionally biased region" description="Polar residues" evidence="1">
    <location>
        <begin position="63"/>
        <end position="73"/>
    </location>
</feature>
<gene>
    <name evidence="2" type="ORF">CORC01_06091</name>
</gene>
<feature type="compositionally biased region" description="Acidic residues" evidence="1">
    <location>
        <begin position="48"/>
        <end position="58"/>
    </location>
</feature>
<feature type="region of interest" description="Disordered" evidence="1">
    <location>
        <begin position="23"/>
        <end position="73"/>
    </location>
</feature>
<name>A0A1G4BB63_9PEZI</name>
<organism evidence="2 3">
    <name type="scientific">Colletotrichum orchidophilum</name>
    <dbReference type="NCBI Taxonomy" id="1209926"/>
    <lineage>
        <taxon>Eukaryota</taxon>
        <taxon>Fungi</taxon>
        <taxon>Dikarya</taxon>
        <taxon>Ascomycota</taxon>
        <taxon>Pezizomycotina</taxon>
        <taxon>Sordariomycetes</taxon>
        <taxon>Hypocreomycetidae</taxon>
        <taxon>Glomerellales</taxon>
        <taxon>Glomerellaceae</taxon>
        <taxon>Colletotrichum</taxon>
    </lineage>
</organism>
<comment type="caution">
    <text evidence="2">The sequence shown here is derived from an EMBL/GenBank/DDBJ whole genome shotgun (WGS) entry which is preliminary data.</text>
</comment>
<dbReference type="GeneID" id="34559243"/>
<dbReference type="EMBL" id="MJBS01000044">
    <property type="protein sequence ID" value="OHE98640.1"/>
    <property type="molecule type" value="Genomic_DNA"/>
</dbReference>
<accession>A0A1G4BB63</accession>
<keyword evidence="3" id="KW-1185">Reference proteome</keyword>
<reference evidence="2 3" key="1">
    <citation type="submission" date="2016-09" db="EMBL/GenBank/DDBJ databases">
        <authorList>
            <person name="Capua I."/>
            <person name="De Benedictis P."/>
            <person name="Joannis T."/>
            <person name="Lombin L.H."/>
            <person name="Cattoli G."/>
        </authorList>
    </citation>
    <scope>NUCLEOTIDE SEQUENCE [LARGE SCALE GENOMIC DNA]</scope>
    <source>
        <strain evidence="2 3">IMI 309357</strain>
    </source>
</reference>
<evidence type="ECO:0000256" key="1">
    <source>
        <dbReference type="SAM" id="MobiDB-lite"/>
    </source>
</evidence>
<proteinExistence type="predicted"/>
<dbReference type="Proteomes" id="UP000176998">
    <property type="component" value="Unassembled WGS sequence"/>
</dbReference>
<dbReference type="RefSeq" id="XP_022475789.1">
    <property type="nucleotide sequence ID" value="XM_022617733.1"/>
</dbReference>
<sequence length="138" mass="14427">MSGGKWTGLVYGGRKCTGSRSEFELVRGGGKRRNNGDGQGNGRKAAEEDIGSAAEEDIGSAAEGSQTKRLTTQSLASVPARVAQAEMGYPGQEVGLGLSEEGCSPIRRDNSWLSAISTTYQHNLEESKCGSEVSTPTA</sequence>